<keyword evidence="1 2" id="KW-0808">Transferase</keyword>
<reference evidence="2 3" key="1">
    <citation type="submission" date="2016-10" db="EMBL/GenBank/DDBJ databases">
        <authorList>
            <person name="de Groot N.N."/>
        </authorList>
    </citation>
    <scope>NUCLEOTIDE SEQUENCE [LARGE SCALE GENOMIC DNA]</scope>
    <source>
        <strain evidence="2 3">DSM 28010</strain>
    </source>
</reference>
<dbReference type="OrthoDB" id="277808at2"/>
<dbReference type="RefSeq" id="WP_090029552.1">
    <property type="nucleotide sequence ID" value="NZ_FNEB01000008.1"/>
</dbReference>
<dbReference type="InterPro" id="IPR051706">
    <property type="entry name" value="Glycosyltransferase_domain"/>
</dbReference>
<keyword evidence="3" id="KW-1185">Reference proteome</keyword>
<dbReference type="Proteomes" id="UP000199340">
    <property type="component" value="Unassembled WGS sequence"/>
</dbReference>
<protein>
    <submittedName>
        <fullName evidence="2">Glycosyltransferase sugar-binding region containing DXD motif-containing protein</fullName>
    </submittedName>
</protein>
<evidence type="ECO:0000256" key="1">
    <source>
        <dbReference type="ARBA" id="ARBA00022679"/>
    </source>
</evidence>
<proteinExistence type="predicted"/>
<dbReference type="GO" id="GO:0051999">
    <property type="term" value="P:mannosyl-inositol phosphorylceramide biosynthetic process"/>
    <property type="evidence" value="ECO:0007669"/>
    <property type="project" value="TreeGrafter"/>
</dbReference>
<evidence type="ECO:0000313" key="3">
    <source>
        <dbReference type="Proteomes" id="UP000199340"/>
    </source>
</evidence>
<dbReference type="AlphaFoldDB" id="A0A1G8R032"/>
<organism evidence="2 3">
    <name type="scientific">Lutimaribacter saemankumensis</name>
    <dbReference type="NCBI Taxonomy" id="490829"/>
    <lineage>
        <taxon>Bacteria</taxon>
        <taxon>Pseudomonadati</taxon>
        <taxon>Pseudomonadota</taxon>
        <taxon>Alphaproteobacteria</taxon>
        <taxon>Rhodobacterales</taxon>
        <taxon>Roseobacteraceae</taxon>
        <taxon>Lutimaribacter</taxon>
    </lineage>
</organism>
<dbReference type="GO" id="GO:0000030">
    <property type="term" value="F:mannosyltransferase activity"/>
    <property type="evidence" value="ECO:0007669"/>
    <property type="project" value="TreeGrafter"/>
</dbReference>
<dbReference type="PANTHER" id="PTHR32385:SF15">
    <property type="entry name" value="INOSITOL PHOSPHOCERAMIDE MANNOSYLTRANSFERASE 1"/>
    <property type="match status" value="1"/>
</dbReference>
<gene>
    <name evidence="2" type="ORF">SAMN05421850_108167</name>
</gene>
<dbReference type="GO" id="GO:0016020">
    <property type="term" value="C:membrane"/>
    <property type="evidence" value="ECO:0007669"/>
    <property type="project" value="GOC"/>
</dbReference>
<dbReference type="Gene3D" id="3.90.550.20">
    <property type="match status" value="1"/>
</dbReference>
<accession>A0A1G8R032</accession>
<dbReference type="Pfam" id="PF04488">
    <property type="entry name" value="Gly_transf_sug"/>
    <property type="match status" value="1"/>
</dbReference>
<dbReference type="SUPFAM" id="SSF53448">
    <property type="entry name" value="Nucleotide-diphospho-sugar transferases"/>
    <property type="match status" value="1"/>
</dbReference>
<dbReference type="InterPro" id="IPR029044">
    <property type="entry name" value="Nucleotide-diphossugar_trans"/>
</dbReference>
<sequence>MQIDKFVPSRHLASNRRIPEIIHQTFSSTRLENKMRNAVKSWLDLNPSYSYHFYDDADQTEFVRTHFGKRVHAAYNRLSEGAFRADLWRYCVLYQLGGVYADIDTVCLTPLNDFVDDDIAFFVPSEKGTGGPPHTVFNALVGSIQGHPFLARAIEYATELIHRSHPYDGFMMVGPGALGAGINSALGRSLKSPHQVGKQSFGDSTYEILEKTPAQNGLPPLIVDGTRVLVQSRYEGYFEDLKSGGHAHWLSSRPSIGLKQRIRNRLAKENVYKKLKKNGLSPLQYP</sequence>
<dbReference type="PANTHER" id="PTHR32385">
    <property type="entry name" value="MANNOSYL PHOSPHORYLINOSITOL CERAMIDE SYNTHASE"/>
    <property type="match status" value="1"/>
</dbReference>
<evidence type="ECO:0000313" key="2">
    <source>
        <dbReference type="EMBL" id="SDJ10291.1"/>
    </source>
</evidence>
<name>A0A1G8R032_9RHOB</name>
<dbReference type="InterPro" id="IPR007577">
    <property type="entry name" value="GlycoTrfase_DXD_sugar-bd_CS"/>
</dbReference>
<dbReference type="EMBL" id="FNEB01000008">
    <property type="protein sequence ID" value="SDJ10291.1"/>
    <property type="molecule type" value="Genomic_DNA"/>
</dbReference>